<evidence type="ECO:0000256" key="1">
    <source>
        <dbReference type="ARBA" id="ARBA00023002"/>
    </source>
</evidence>
<reference evidence="4" key="1">
    <citation type="submission" date="2016-10" db="EMBL/GenBank/DDBJ databases">
        <authorList>
            <person name="de Groot N.N."/>
        </authorList>
    </citation>
    <scope>NUCLEOTIDE SEQUENCE</scope>
</reference>
<dbReference type="GO" id="GO:0017000">
    <property type="term" value="P:antibiotic biosynthetic process"/>
    <property type="evidence" value="ECO:0007669"/>
    <property type="project" value="UniProtKB-KW"/>
</dbReference>
<organism evidence="4">
    <name type="scientific">hydrothermal vent metagenome</name>
    <dbReference type="NCBI Taxonomy" id="652676"/>
    <lineage>
        <taxon>unclassified sequences</taxon>
        <taxon>metagenomes</taxon>
        <taxon>ecological metagenomes</taxon>
    </lineage>
</organism>
<proteinExistence type="predicted"/>
<evidence type="ECO:0000313" key="4">
    <source>
        <dbReference type="EMBL" id="SFV62348.1"/>
    </source>
</evidence>
<dbReference type="Pfam" id="PF02668">
    <property type="entry name" value="TauD"/>
    <property type="match status" value="1"/>
</dbReference>
<dbReference type="InterPro" id="IPR042098">
    <property type="entry name" value="TauD-like_sf"/>
</dbReference>
<dbReference type="PANTHER" id="PTHR10696:SF56">
    <property type="entry name" value="TAUD_TFDA-LIKE DOMAIN-CONTAINING PROTEIN"/>
    <property type="match status" value="1"/>
</dbReference>
<evidence type="ECO:0000259" key="3">
    <source>
        <dbReference type="Pfam" id="PF02668"/>
    </source>
</evidence>
<dbReference type="Gene3D" id="3.60.130.10">
    <property type="entry name" value="Clavaminate synthase-like"/>
    <property type="match status" value="1"/>
</dbReference>
<sequence length="281" mass="33454">MPLNCQDNYQQWRDDKLRHYQTNLNNCIVEIKNPLALTKNEQTKLKDIVKYNNFAIYQTNIKEENLRTSLVVLNKQLGLVDYDQHLFAKTSGLSYIEKTDNKKQEEFIPYTNKKINWHTDGYYNSPQQRIRAMTLHCVHPADIGGINQWIDYEIVYILLKEQNPEIIKILMNQQAMTIPAFEKREQSQGPIFYFDDKTKQLMMRYTQRKKNVIWLDNSEMLMAKQALDTLLDSKTDYHFEYKMSSGDGFVCNNILHNRDAFQDGKNNKRLMIRGRYFNRLL</sequence>
<dbReference type="EMBL" id="FPHJ01000037">
    <property type="protein sequence ID" value="SFV62348.1"/>
    <property type="molecule type" value="Genomic_DNA"/>
</dbReference>
<evidence type="ECO:0000256" key="2">
    <source>
        <dbReference type="ARBA" id="ARBA00023194"/>
    </source>
</evidence>
<feature type="domain" description="TauD/TfdA-like" evidence="3">
    <location>
        <begin position="99"/>
        <end position="273"/>
    </location>
</feature>
<dbReference type="PANTHER" id="PTHR10696">
    <property type="entry name" value="GAMMA-BUTYROBETAINE HYDROXYLASE-RELATED"/>
    <property type="match status" value="1"/>
</dbReference>
<protein>
    <recommendedName>
        <fullName evidence="3">TauD/TfdA-like domain-containing protein</fullName>
    </recommendedName>
</protein>
<accession>A0A1W1C927</accession>
<gene>
    <name evidence="4" type="ORF">MNB_SUP05-5-709</name>
</gene>
<dbReference type="AlphaFoldDB" id="A0A1W1C927"/>
<dbReference type="GO" id="GO:0016491">
    <property type="term" value="F:oxidoreductase activity"/>
    <property type="evidence" value="ECO:0007669"/>
    <property type="project" value="UniProtKB-KW"/>
</dbReference>
<dbReference type="InterPro" id="IPR003819">
    <property type="entry name" value="TauD/TfdA-like"/>
</dbReference>
<name>A0A1W1C927_9ZZZZ</name>
<dbReference type="SUPFAM" id="SSF51197">
    <property type="entry name" value="Clavaminate synthase-like"/>
    <property type="match status" value="1"/>
</dbReference>
<keyword evidence="1" id="KW-0560">Oxidoreductase</keyword>
<dbReference type="InterPro" id="IPR050411">
    <property type="entry name" value="AlphaKG_dependent_hydroxylases"/>
</dbReference>
<keyword evidence="2" id="KW-0045">Antibiotic biosynthesis</keyword>